<dbReference type="InterPro" id="IPR054364">
    <property type="entry name" value="Ca3427-like_PBP2"/>
</dbReference>
<keyword evidence="3" id="KW-0732">Signal</keyword>
<dbReference type="EMBL" id="AANC01000002">
    <property type="protein sequence ID" value="EAQ50597.1"/>
    <property type="molecule type" value="Genomic_DNA"/>
</dbReference>
<comment type="subcellular location">
    <subcellularLocation>
        <location evidence="1">Periplasm</location>
    </subcellularLocation>
</comment>
<dbReference type="SUPFAM" id="SSF53850">
    <property type="entry name" value="Periplasmic binding protein-like II"/>
    <property type="match status" value="1"/>
</dbReference>
<name>A3XIM2_LEEBM</name>
<dbReference type="PANTHER" id="PTHR30024:SF47">
    <property type="entry name" value="TAURINE-BINDING PERIPLASMIC PROTEIN"/>
    <property type="match status" value="1"/>
</dbReference>
<dbReference type="Gene3D" id="3.40.190.10">
    <property type="entry name" value="Periplasmic binding protein-like II"/>
    <property type="match status" value="2"/>
</dbReference>
<reference evidence="5 6" key="1">
    <citation type="journal article" date="2007" name="Nature">
        <title>Light stimulates growth of proteorhodopsin-containing marine Flavobacteria.</title>
        <authorList>
            <person name="Gomez-Consarnau L."/>
            <person name="Gonzalez J.M."/>
            <person name="Coll-Llado M."/>
            <person name="Gourdon P."/>
            <person name="Pascher T."/>
            <person name="Neutze R."/>
            <person name="Pedros-Alio C."/>
            <person name="Pinhassi J."/>
        </authorList>
    </citation>
    <scope>NUCLEOTIDE SEQUENCE [LARGE SCALE GENOMIC DNA]</scope>
    <source>
        <strain evidence="5 6">MED217</strain>
    </source>
</reference>
<dbReference type="RefSeq" id="WP_009779619.1">
    <property type="nucleotide sequence ID" value="NZ_CH672395.1"/>
</dbReference>
<dbReference type="CDD" id="cd13637">
    <property type="entry name" value="PBP2_Ca3427_like"/>
    <property type="match status" value="1"/>
</dbReference>
<dbReference type="GO" id="GO:0042597">
    <property type="term" value="C:periplasmic space"/>
    <property type="evidence" value="ECO:0007669"/>
    <property type="project" value="UniProtKB-SubCell"/>
</dbReference>
<feature type="domain" description="Ca3427-like PBP 2" evidence="4">
    <location>
        <begin position="90"/>
        <end position="179"/>
    </location>
</feature>
<keyword evidence="6" id="KW-1185">Reference proteome</keyword>
<evidence type="ECO:0000256" key="1">
    <source>
        <dbReference type="ARBA" id="ARBA00004418"/>
    </source>
</evidence>
<dbReference type="eggNOG" id="COG0715">
    <property type="taxonomic scope" value="Bacteria"/>
</dbReference>
<evidence type="ECO:0000313" key="5">
    <source>
        <dbReference type="EMBL" id="EAQ50597.1"/>
    </source>
</evidence>
<comment type="caution">
    <text evidence="5">The sequence shown here is derived from an EMBL/GenBank/DDBJ whole genome shotgun (WGS) entry which is preliminary data.</text>
</comment>
<dbReference type="OrthoDB" id="6191474at2"/>
<proteinExistence type="inferred from homology"/>
<gene>
    <name evidence="5" type="ORF">MED217_06177</name>
</gene>
<evidence type="ECO:0000256" key="3">
    <source>
        <dbReference type="ARBA" id="ARBA00022729"/>
    </source>
</evidence>
<accession>A3XIM2</accession>
<dbReference type="STRING" id="398720.MED217_06177"/>
<evidence type="ECO:0000259" key="4">
    <source>
        <dbReference type="Pfam" id="PF22384"/>
    </source>
</evidence>
<protein>
    <recommendedName>
        <fullName evidence="4">Ca3427-like PBP 2 domain-containing protein</fullName>
    </recommendedName>
</protein>
<dbReference type="AlphaFoldDB" id="A3XIM2"/>
<evidence type="ECO:0000313" key="6">
    <source>
        <dbReference type="Proteomes" id="UP000001601"/>
    </source>
</evidence>
<dbReference type="PANTHER" id="PTHR30024">
    <property type="entry name" value="ALIPHATIC SULFONATES-BINDING PROTEIN-RELATED"/>
    <property type="match status" value="1"/>
</dbReference>
<dbReference type="HOGENOM" id="CLU_061316_0_0_10"/>
<dbReference type="Pfam" id="PF13379">
    <property type="entry name" value="NMT1_2"/>
    <property type="match status" value="1"/>
</dbReference>
<organism evidence="5 6">
    <name type="scientific">Leeuwenhoekiella blandensis (strain CECT 7118 / CCUG 51940 / KCTC 22103 / MED217)</name>
    <name type="common">Flavobacterium sp. (strain MED217)</name>
    <dbReference type="NCBI Taxonomy" id="398720"/>
    <lineage>
        <taxon>Bacteria</taxon>
        <taxon>Pseudomonadati</taxon>
        <taxon>Bacteroidota</taxon>
        <taxon>Flavobacteriia</taxon>
        <taxon>Flavobacteriales</taxon>
        <taxon>Flavobacteriaceae</taxon>
        <taxon>Leeuwenhoekiella</taxon>
    </lineage>
</organism>
<dbReference type="Pfam" id="PF22384">
    <property type="entry name" value="PBP2_Ca3427_like"/>
    <property type="match status" value="1"/>
</dbReference>
<evidence type="ECO:0000256" key="2">
    <source>
        <dbReference type="ARBA" id="ARBA00010742"/>
    </source>
</evidence>
<comment type="similarity">
    <text evidence="2">Belongs to the bacterial solute-binding protein SsuA/TauA family.</text>
</comment>
<dbReference type="Proteomes" id="UP000001601">
    <property type="component" value="Unassembled WGS sequence"/>
</dbReference>
<sequence>MTTLRVGGVPEHFNLPIHLCIEEGLFAEKGIHVEWVEFPGGTGAMNSALRNDEIDVAIILTEGIIKDIANGNPSKIIQNYVSSPLRWGIHVAAKSNFQSIADLEDKRPAISRYGSGSHVMAYVQANELGWDTSKIECVVVNNITTAIEALTEREADYFMWEHFTTKPLVDKGIFRRVGDFPTPWSSFVIAASDKAIEKDQKSLELFLSVLNAKTKIFKSLEHIEHALSERYEQNLEDIKKWLSITSWSQKSLDKKELELALNYLEKLNMIDKKSDNQLYLTQI</sequence>